<proteinExistence type="predicted"/>
<feature type="transmembrane region" description="Helical" evidence="8">
    <location>
        <begin position="102"/>
        <end position="120"/>
    </location>
</feature>
<keyword evidence="4" id="KW-0297">G-protein coupled receptor</keyword>
<feature type="domain" description="G-protein coupled receptors family 1 profile" evidence="9">
    <location>
        <begin position="40"/>
        <end position="297"/>
    </location>
</feature>
<dbReference type="OrthoDB" id="10022378at2759"/>
<evidence type="ECO:0000259" key="9">
    <source>
        <dbReference type="PROSITE" id="PS50262"/>
    </source>
</evidence>
<gene>
    <name evidence="10" type="ORF">KQP761_LOCUS24127</name>
</gene>
<keyword evidence="3 8" id="KW-1133">Transmembrane helix</keyword>
<evidence type="ECO:0000313" key="11">
    <source>
        <dbReference type="Proteomes" id="UP000663834"/>
    </source>
</evidence>
<comment type="subcellular location">
    <subcellularLocation>
        <location evidence="1">Membrane</location>
        <topology evidence="1">Multi-pass membrane protein</topology>
    </subcellularLocation>
</comment>
<feature type="transmembrane region" description="Helical" evidence="8">
    <location>
        <begin position="24"/>
        <end position="48"/>
    </location>
</feature>
<dbReference type="GO" id="GO:0005886">
    <property type="term" value="C:plasma membrane"/>
    <property type="evidence" value="ECO:0007669"/>
    <property type="project" value="TreeGrafter"/>
</dbReference>
<reference evidence="10" key="1">
    <citation type="submission" date="2021-02" db="EMBL/GenBank/DDBJ databases">
        <authorList>
            <person name="Nowell W R."/>
        </authorList>
    </citation>
    <scope>NUCLEOTIDE SEQUENCE</scope>
</reference>
<keyword evidence="5 8" id="KW-0472">Membrane</keyword>
<accession>A0A816C444</accession>
<evidence type="ECO:0000256" key="3">
    <source>
        <dbReference type="ARBA" id="ARBA00022989"/>
    </source>
</evidence>
<name>A0A816C444_9BILA</name>
<keyword evidence="6" id="KW-0675">Receptor</keyword>
<feature type="transmembrane region" description="Helical" evidence="8">
    <location>
        <begin position="236"/>
        <end position="257"/>
    </location>
</feature>
<evidence type="ECO:0000256" key="8">
    <source>
        <dbReference type="SAM" id="Phobius"/>
    </source>
</evidence>
<evidence type="ECO:0000256" key="6">
    <source>
        <dbReference type="ARBA" id="ARBA00023170"/>
    </source>
</evidence>
<feature type="transmembrane region" description="Helical" evidence="8">
    <location>
        <begin position="185"/>
        <end position="205"/>
    </location>
</feature>
<dbReference type="InterPro" id="IPR000276">
    <property type="entry name" value="GPCR_Rhodpsn"/>
</dbReference>
<feature type="transmembrane region" description="Helical" evidence="8">
    <location>
        <begin position="140"/>
        <end position="165"/>
    </location>
</feature>
<comment type="caution">
    <text evidence="10">The sequence shown here is derived from an EMBL/GenBank/DDBJ whole genome shotgun (WGS) entry which is preliminary data.</text>
</comment>
<feature type="transmembrane region" description="Helical" evidence="8">
    <location>
        <begin position="277"/>
        <end position="299"/>
    </location>
</feature>
<evidence type="ECO:0000256" key="1">
    <source>
        <dbReference type="ARBA" id="ARBA00004141"/>
    </source>
</evidence>
<dbReference type="AlphaFoldDB" id="A0A816C444"/>
<organism evidence="10 11">
    <name type="scientific">Rotaria magnacalcarata</name>
    <dbReference type="NCBI Taxonomy" id="392030"/>
    <lineage>
        <taxon>Eukaryota</taxon>
        <taxon>Metazoa</taxon>
        <taxon>Spiralia</taxon>
        <taxon>Gnathifera</taxon>
        <taxon>Rotifera</taxon>
        <taxon>Eurotatoria</taxon>
        <taxon>Bdelloidea</taxon>
        <taxon>Philodinida</taxon>
        <taxon>Philodinidae</taxon>
        <taxon>Rotaria</taxon>
    </lineage>
</organism>
<dbReference type="Pfam" id="PF00001">
    <property type="entry name" value="7tm_1"/>
    <property type="match status" value="1"/>
</dbReference>
<evidence type="ECO:0000256" key="4">
    <source>
        <dbReference type="ARBA" id="ARBA00023040"/>
    </source>
</evidence>
<dbReference type="EMBL" id="CAJNOW010013022">
    <property type="protein sequence ID" value="CAF1616863.1"/>
    <property type="molecule type" value="Genomic_DNA"/>
</dbReference>
<dbReference type="PANTHER" id="PTHR24243:SF230">
    <property type="entry name" value="G-PROTEIN COUPLED RECEPTORS FAMILY 1 PROFILE DOMAIN-CONTAINING PROTEIN"/>
    <property type="match status" value="1"/>
</dbReference>
<dbReference type="SUPFAM" id="SSF81321">
    <property type="entry name" value="Family A G protein-coupled receptor-like"/>
    <property type="match status" value="1"/>
</dbReference>
<dbReference type="GO" id="GO:0004930">
    <property type="term" value="F:G protein-coupled receptor activity"/>
    <property type="evidence" value="ECO:0007669"/>
    <property type="project" value="UniProtKB-KW"/>
</dbReference>
<feature type="non-terminal residue" evidence="10">
    <location>
        <position position="1"/>
    </location>
</feature>
<evidence type="ECO:0000256" key="7">
    <source>
        <dbReference type="ARBA" id="ARBA00023224"/>
    </source>
</evidence>
<keyword evidence="7" id="KW-0807">Transducer</keyword>
<evidence type="ECO:0000256" key="5">
    <source>
        <dbReference type="ARBA" id="ARBA00023136"/>
    </source>
</evidence>
<sequence length="344" mass="39396">YHKIIEKMSSSSSVINTLATTQRFLTICAYPIWITFGVIGCLLNLVVFSRPHLRTTSCSIYFFAASADHLMTLIVGVGPVLYSLDEPDPQLHSIVFCKLRGYLFQICLMLSRWFVAFACIDRYGLSSENTHLRNFATSKVAYRAIIAITVFWSIICTHRLIFYAIKVNVCGIVNNMIAALYHSLYVIIGGGVLPATIMILCAFLIRRNLAFRHQIRARLALVDRGRIKLDQQVHKILFAQIICYIIFTIPQLCNLVFSTISITIPHRSTEHLAIEAFVAFIAEFMLYLFPVTSFYLYTLTSRTFRKELMQFFRLLIRRNRRIVPGFSTTATLNHIEHRKTTTIG</sequence>
<dbReference type="PROSITE" id="PS50262">
    <property type="entry name" value="G_PROTEIN_RECEP_F1_2"/>
    <property type="match status" value="1"/>
</dbReference>
<evidence type="ECO:0000256" key="2">
    <source>
        <dbReference type="ARBA" id="ARBA00022692"/>
    </source>
</evidence>
<dbReference type="Gene3D" id="1.20.1070.10">
    <property type="entry name" value="Rhodopsin 7-helix transmembrane proteins"/>
    <property type="match status" value="1"/>
</dbReference>
<evidence type="ECO:0000313" key="10">
    <source>
        <dbReference type="EMBL" id="CAF1616863.1"/>
    </source>
</evidence>
<keyword evidence="2 8" id="KW-0812">Transmembrane</keyword>
<feature type="transmembrane region" description="Helical" evidence="8">
    <location>
        <begin position="60"/>
        <end position="82"/>
    </location>
</feature>
<dbReference type="InterPro" id="IPR017452">
    <property type="entry name" value="GPCR_Rhodpsn_7TM"/>
</dbReference>
<protein>
    <recommendedName>
        <fullName evidence="9">G-protein coupled receptors family 1 profile domain-containing protein</fullName>
    </recommendedName>
</protein>
<dbReference type="PANTHER" id="PTHR24243">
    <property type="entry name" value="G-PROTEIN COUPLED RECEPTOR"/>
    <property type="match status" value="1"/>
</dbReference>
<dbReference type="Proteomes" id="UP000663834">
    <property type="component" value="Unassembled WGS sequence"/>
</dbReference>